<reference evidence="3" key="2">
    <citation type="submission" date="2020-09" db="EMBL/GenBank/DDBJ databases">
        <authorList>
            <person name="Sun Q."/>
            <person name="Ohkuma M."/>
        </authorList>
    </citation>
    <scope>NUCLEOTIDE SEQUENCE</scope>
    <source>
        <strain evidence="3">JCM 31311</strain>
    </source>
</reference>
<dbReference type="PANTHER" id="PTHR30404:SF0">
    <property type="entry name" value="N-ACETYLMURAMOYL-L-ALANINE AMIDASE AMIC"/>
    <property type="match status" value="1"/>
</dbReference>
<keyword evidence="4" id="KW-1185">Reference proteome</keyword>
<dbReference type="PANTHER" id="PTHR30404">
    <property type="entry name" value="N-ACETYLMURAMOYL-L-ALANINE AMIDASE"/>
    <property type="match status" value="1"/>
</dbReference>
<dbReference type="SMART" id="SM00646">
    <property type="entry name" value="Ami_3"/>
    <property type="match status" value="1"/>
</dbReference>
<dbReference type="Gene3D" id="3.40.630.40">
    <property type="entry name" value="Zn-dependent exopeptidases"/>
    <property type="match status" value="1"/>
</dbReference>
<dbReference type="GO" id="GO:0030288">
    <property type="term" value="C:outer membrane-bounded periplasmic space"/>
    <property type="evidence" value="ECO:0007669"/>
    <property type="project" value="TreeGrafter"/>
</dbReference>
<dbReference type="InterPro" id="IPR050695">
    <property type="entry name" value="N-acetylmuramoyl_amidase_3"/>
</dbReference>
<accession>A0A918CEB8</accession>
<comment type="caution">
    <text evidence="3">The sequence shown here is derived from an EMBL/GenBank/DDBJ whole genome shotgun (WGS) entry which is preliminary data.</text>
</comment>
<dbReference type="SUPFAM" id="SSF53187">
    <property type="entry name" value="Zn-dependent exopeptidases"/>
    <property type="match status" value="1"/>
</dbReference>
<dbReference type="CDD" id="cd02696">
    <property type="entry name" value="MurNAc-LAA"/>
    <property type="match status" value="1"/>
</dbReference>
<evidence type="ECO:0000259" key="2">
    <source>
        <dbReference type="SMART" id="SM00646"/>
    </source>
</evidence>
<organism evidence="3 4">
    <name type="scientific">Deinococcus ruber</name>
    <dbReference type="NCBI Taxonomy" id="1848197"/>
    <lineage>
        <taxon>Bacteria</taxon>
        <taxon>Thermotogati</taxon>
        <taxon>Deinococcota</taxon>
        <taxon>Deinococci</taxon>
        <taxon>Deinococcales</taxon>
        <taxon>Deinococcaceae</taxon>
        <taxon>Deinococcus</taxon>
    </lineage>
</organism>
<dbReference type="Proteomes" id="UP000603865">
    <property type="component" value="Unassembled WGS sequence"/>
</dbReference>
<dbReference type="InterPro" id="IPR002508">
    <property type="entry name" value="MurNAc-LAA_cat"/>
</dbReference>
<dbReference type="GO" id="GO:0008745">
    <property type="term" value="F:N-acetylmuramoyl-L-alanine amidase activity"/>
    <property type="evidence" value="ECO:0007669"/>
    <property type="project" value="InterPro"/>
</dbReference>
<evidence type="ECO:0000256" key="1">
    <source>
        <dbReference type="ARBA" id="ARBA00022801"/>
    </source>
</evidence>
<proteinExistence type="predicted"/>
<sequence length="350" mass="36182">MGTHDGFTRLVIDLPGPTPVRSVLTQGNTVLTVSVKGPLGASQGPLRAAGVVAYVTTPQRLTVQLAAGTRGASVRVLPASGTLPDRLVIDVPVASSSALAPVKAAPAPRQARLSLVRPAVRQPILRVVLDAGHGGVDAGMSSPWVTEKAITLDVALRVRTYLLQRGVQVIMVRSSDTQLSVNKRDDLERRARLGSAASVNAYVSIHVNSSDGAASGIETYYFGTAGSDAAGSIAVLENGGGSTGRALTRQASATAQTLVGDLLSQAKLTFSAQLARSIQGQLIGLTGATDRGVRSDAFYVIRNPAIPAILTEIGFGSNAEEGAKLAQAGYRERVAGAIAQGILKFLNHPL</sequence>
<evidence type="ECO:0000313" key="3">
    <source>
        <dbReference type="EMBL" id="GGR21037.1"/>
    </source>
</evidence>
<evidence type="ECO:0000313" key="4">
    <source>
        <dbReference type="Proteomes" id="UP000603865"/>
    </source>
</evidence>
<reference evidence="3" key="1">
    <citation type="journal article" date="2014" name="Int. J. Syst. Evol. Microbiol.">
        <title>Complete genome sequence of Corynebacterium casei LMG S-19264T (=DSM 44701T), isolated from a smear-ripened cheese.</title>
        <authorList>
            <consortium name="US DOE Joint Genome Institute (JGI-PGF)"/>
            <person name="Walter F."/>
            <person name="Albersmeier A."/>
            <person name="Kalinowski J."/>
            <person name="Ruckert C."/>
        </authorList>
    </citation>
    <scope>NUCLEOTIDE SEQUENCE</scope>
    <source>
        <strain evidence="3">JCM 31311</strain>
    </source>
</reference>
<dbReference type="AlphaFoldDB" id="A0A918CEB8"/>
<dbReference type="GO" id="GO:0009253">
    <property type="term" value="P:peptidoglycan catabolic process"/>
    <property type="evidence" value="ECO:0007669"/>
    <property type="project" value="InterPro"/>
</dbReference>
<dbReference type="EMBL" id="BMQL01000026">
    <property type="protein sequence ID" value="GGR21037.1"/>
    <property type="molecule type" value="Genomic_DNA"/>
</dbReference>
<protein>
    <submittedName>
        <fullName evidence="3">N-acetylmuramoyl-L-alanine amidase</fullName>
    </submittedName>
</protein>
<dbReference type="Pfam" id="PF01520">
    <property type="entry name" value="Amidase_3"/>
    <property type="match status" value="1"/>
</dbReference>
<name>A0A918CEB8_9DEIO</name>
<gene>
    <name evidence="3" type="ORF">GCM10008957_36630</name>
</gene>
<keyword evidence="1" id="KW-0378">Hydrolase</keyword>
<feature type="domain" description="MurNAc-LAA" evidence="2">
    <location>
        <begin position="191"/>
        <end position="343"/>
    </location>
</feature>